<evidence type="ECO:0000256" key="2">
    <source>
        <dbReference type="SAM" id="SignalP"/>
    </source>
</evidence>
<dbReference type="EMBL" id="JAAQPF010000826">
    <property type="protein sequence ID" value="KAF5696615.1"/>
    <property type="molecule type" value="Genomic_DNA"/>
</dbReference>
<feature type="chain" id="PRO_5034517573" description="DUF6604 domain-containing protein" evidence="2">
    <location>
        <begin position="23"/>
        <end position="824"/>
    </location>
</feature>
<evidence type="ECO:0000313" key="5">
    <source>
        <dbReference type="Proteomes" id="UP000532311"/>
    </source>
</evidence>
<evidence type="ECO:0000259" key="3">
    <source>
        <dbReference type="Pfam" id="PF20253"/>
    </source>
</evidence>
<dbReference type="PANTHER" id="PTHR38795">
    <property type="entry name" value="DUF6604 DOMAIN-CONTAINING PROTEIN"/>
    <property type="match status" value="1"/>
</dbReference>
<dbReference type="AlphaFoldDB" id="A0A8H6CYD6"/>
<name>A0A8H6CYD6_9HYPO</name>
<protein>
    <recommendedName>
        <fullName evidence="3">DUF6604 domain-containing protein</fullName>
    </recommendedName>
</protein>
<keyword evidence="2" id="KW-0732">Signal</keyword>
<organism evidence="4 5">
    <name type="scientific">Fusarium globosum</name>
    <dbReference type="NCBI Taxonomy" id="78864"/>
    <lineage>
        <taxon>Eukaryota</taxon>
        <taxon>Fungi</taxon>
        <taxon>Dikarya</taxon>
        <taxon>Ascomycota</taxon>
        <taxon>Pezizomycotina</taxon>
        <taxon>Sordariomycetes</taxon>
        <taxon>Hypocreomycetidae</taxon>
        <taxon>Hypocreales</taxon>
        <taxon>Nectriaceae</taxon>
        <taxon>Fusarium</taxon>
        <taxon>Fusarium fujikuroi species complex</taxon>
    </lineage>
</organism>
<sequence>MGNGHRLTFLYTLILPPALVSVYREYKKDTNSIASWLASTAKECGYPAALLSNPPAPKQPAPRLKGKARAEAKKKAKGAPQESTPQNEGPQYIIEIKDFVPLAECISAYKKPALSVPRTFFSTLNRVIEARTGFSSKLAASNQKQDDKSDARHSYFVGILEMVREVLKPYSDPVGSGSPKEAETLTNKLKELKVYHPSEKFLNAKDIERPGPANNDDVIYEADAGDSADEAFFAYKLLCEDLNDIREFITYIWGMRVEDDGGDSLDPGVMAVITNTAIEFGLALAEDAKPLLEKHGGRHEQFREQAAKGSVDEKVYNVMSHCCYHTRLSIETLAEVPWRGSAGIYPDGTFGVLDPEIDWEDKSMSQRLQEEQVILAELWTEAMALVYRVPDYPFSDEFIRRVKESKETKQVPFSAILAAQVILDVYKVIGSFAESSVDTLLKRITTMDEELKAHIEIQKNIRSPHWSSRDRKWLKDTQEGFDWFLDDLLLRVKKMAVDKSPDRQEGLNYLARVEKYRILKRSPILAGLALYYHRAEMHEVGLRVTNQWGSIILPAHLENAISQESLTKTWWLDMETLFEIFGDEAFFVGGKPHTRSDYVNRFLLQVGISASTLSKNKRKGKKMALEDFSRAGPRFLKTRAVIHKSLQDRYHRNTKRMNWTMETISEVLSRGESKGKGRGGDGGKGKEKDSSLTADDKTSVKPADILASLGNAVSAEVNELAFPYLSLHETSWEWLRCVLMACHSALRRAYGSDFALSEWELPFMVGHILTEAENGNESSMRMLAMAAGILEKLHRGQVLSKATRLMYVLSGRDYSIPKGATVLI</sequence>
<evidence type="ECO:0000313" key="4">
    <source>
        <dbReference type="EMBL" id="KAF5696615.1"/>
    </source>
</evidence>
<accession>A0A8H6CYD6</accession>
<proteinExistence type="predicted"/>
<feature type="domain" description="DUF6604" evidence="3">
    <location>
        <begin position="24"/>
        <end position="287"/>
    </location>
</feature>
<feature type="region of interest" description="Disordered" evidence="1">
    <location>
        <begin position="669"/>
        <end position="696"/>
    </location>
</feature>
<reference evidence="4 5" key="1">
    <citation type="submission" date="2020-05" db="EMBL/GenBank/DDBJ databases">
        <title>Identification and distribution of gene clusters putatively required for synthesis of sphingolipid metabolism inhibitors in phylogenetically diverse species of the filamentous fungus Fusarium.</title>
        <authorList>
            <person name="Kim H.-S."/>
            <person name="Busman M."/>
            <person name="Brown D.W."/>
            <person name="Divon H."/>
            <person name="Uhlig S."/>
            <person name="Proctor R.H."/>
        </authorList>
    </citation>
    <scope>NUCLEOTIDE SEQUENCE [LARGE SCALE GENOMIC DNA]</scope>
    <source>
        <strain evidence="4 5">NRRL 26131</strain>
    </source>
</reference>
<evidence type="ECO:0000256" key="1">
    <source>
        <dbReference type="SAM" id="MobiDB-lite"/>
    </source>
</evidence>
<dbReference type="InterPro" id="IPR046539">
    <property type="entry name" value="DUF6604"/>
</dbReference>
<dbReference type="PANTHER" id="PTHR38795:SF1">
    <property type="entry name" value="DUF6604 DOMAIN-CONTAINING PROTEIN"/>
    <property type="match status" value="1"/>
</dbReference>
<keyword evidence="5" id="KW-1185">Reference proteome</keyword>
<feature type="region of interest" description="Disordered" evidence="1">
    <location>
        <begin position="50"/>
        <end position="90"/>
    </location>
</feature>
<dbReference type="Pfam" id="PF20253">
    <property type="entry name" value="DUF6604"/>
    <property type="match status" value="1"/>
</dbReference>
<feature type="signal peptide" evidence="2">
    <location>
        <begin position="1"/>
        <end position="22"/>
    </location>
</feature>
<dbReference type="Proteomes" id="UP000532311">
    <property type="component" value="Unassembled WGS sequence"/>
</dbReference>
<gene>
    <name evidence="4" type="ORF">FGLOB1_13397</name>
</gene>
<comment type="caution">
    <text evidence="4">The sequence shown here is derived from an EMBL/GenBank/DDBJ whole genome shotgun (WGS) entry which is preliminary data.</text>
</comment>